<evidence type="ECO:0000313" key="16">
    <source>
        <dbReference type="EMBL" id="KDN55182.1"/>
    </source>
</evidence>
<evidence type="ECO:0000256" key="11">
    <source>
        <dbReference type="ARBA" id="ARBA00023317"/>
    </source>
</evidence>
<keyword evidence="4 13" id="KW-0808">Transferase</keyword>
<evidence type="ECO:0000256" key="5">
    <source>
        <dbReference type="ARBA" id="ARBA00022723"/>
    </source>
</evidence>
<keyword evidence="8" id="KW-0067">ATP-binding</keyword>
<dbReference type="NCBIfam" id="NF004491">
    <property type="entry name" value="PRK05826.1"/>
    <property type="match status" value="1"/>
</dbReference>
<dbReference type="InterPro" id="IPR015813">
    <property type="entry name" value="Pyrv/PenolPyrv_kinase-like_dom"/>
</dbReference>
<dbReference type="InterPro" id="IPR036918">
    <property type="entry name" value="Pyrv_Knase_C_sf"/>
</dbReference>
<dbReference type="InterPro" id="IPR015793">
    <property type="entry name" value="Pyrv_Knase_brl"/>
</dbReference>
<evidence type="ECO:0000256" key="9">
    <source>
        <dbReference type="ARBA" id="ARBA00022842"/>
    </source>
</evidence>
<dbReference type="EMBL" id="JNCA01000016">
    <property type="protein sequence ID" value="KDN55182.1"/>
    <property type="molecule type" value="Genomic_DNA"/>
</dbReference>
<dbReference type="Proteomes" id="UP000027064">
    <property type="component" value="Unassembled WGS sequence"/>
</dbReference>
<evidence type="ECO:0000256" key="13">
    <source>
        <dbReference type="RuleBase" id="RU000504"/>
    </source>
</evidence>
<dbReference type="InterPro" id="IPR015806">
    <property type="entry name" value="Pyrv_Knase_insert_dom_sf"/>
</dbReference>
<keyword evidence="10 13" id="KW-0324">Glycolysis</keyword>
<dbReference type="UniPathway" id="UPA00109">
    <property type="reaction ID" value="UER00188"/>
</dbReference>
<dbReference type="GO" id="GO:0004743">
    <property type="term" value="F:pyruvate kinase activity"/>
    <property type="evidence" value="ECO:0007669"/>
    <property type="project" value="UniProtKB-UniRule"/>
</dbReference>
<evidence type="ECO:0000256" key="10">
    <source>
        <dbReference type="ARBA" id="ARBA00023152"/>
    </source>
</evidence>
<dbReference type="GO" id="GO:0005524">
    <property type="term" value="F:ATP binding"/>
    <property type="evidence" value="ECO:0007669"/>
    <property type="project" value="UniProtKB-KW"/>
</dbReference>
<dbReference type="eggNOG" id="COG0469">
    <property type="taxonomic scope" value="Bacteria"/>
</dbReference>
<proteinExistence type="inferred from homology"/>
<dbReference type="Pfam" id="PF02887">
    <property type="entry name" value="PK_C"/>
    <property type="match status" value="1"/>
</dbReference>
<evidence type="ECO:0000259" key="15">
    <source>
        <dbReference type="Pfam" id="PF02887"/>
    </source>
</evidence>
<keyword evidence="6" id="KW-0547">Nucleotide-binding</keyword>
<keyword evidence="17" id="KW-1185">Reference proteome</keyword>
<comment type="catalytic activity">
    <reaction evidence="13">
        <text>pyruvate + ATP = phosphoenolpyruvate + ADP + H(+)</text>
        <dbReference type="Rhea" id="RHEA:18157"/>
        <dbReference type="ChEBI" id="CHEBI:15361"/>
        <dbReference type="ChEBI" id="CHEBI:15378"/>
        <dbReference type="ChEBI" id="CHEBI:30616"/>
        <dbReference type="ChEBI" id="CHEBI:58702"/>
        <dbReference type="ChEBI" id="CHEBI:456216"/>
        <dbReference type="EC" id="2.7.1.40"/>
    </reaction>
</comment>
<keyword evidence="7 13" id="KW-0418">Kinase</keyword>
<evidence type="ECO:0000256" key="2">
    <source>
        <dbReference type="ARBA" id="ARBA00008663"/>
    </source>
</evidence>
<evidence type="ECO:0000256" key="7">
    <source>
        <dbReference type="ARBA" id="ARBA00022777"/>
    </source>
</evidence>
<reference evidence="16 17" key="1">
    <citation type="submission" date="2014-05" db="EMBL/GenBank/DDBJ databases">
        <title>Genome Sequence of Flavobacterium sp. EM1321.</title>
        <authorList>
            <person name="Shin S.-K."/>
            <person name="Yi H."/>
        </authorList>
    </citation>
    <scope>NUCLEOTIDE SEQUENCE [LARGE SCALE GENOMIC DNA]</scope>
    <source>
        <strain evidence="16 17">EM1321</strain>
    </source>
</reference>
<dbReference type="Gene3D" id="3.40.1380.20">
    <property type="entry name" value="Pyruvate kinase, C-terminal domain"/>
    <property type="match status" value="1"/>
</dbReference>
<dbReference type="GO" id="GO:0030955">
    <property type="term" value="F:potassium ion binding"/>
    <property type="evidence" value="ECO:0007669"/>
    <property type="project" value="UniProtKB-UniRule"/>
</dbReference>
<sequence>MQMITTNKKTKIVATLGPACGTREIIKDMVEAGVNVFRINFSHADYTDVENRIQIIRDLNEEFGYTTAILADLQGPKLRVGVMNDGVFVNDGDLITFTTAEDIIGTAERVFMKYQNFPNDVNPGERILLDDGKLIFEIVSTDKKSEVVAKVIQGGELKSKKGVNLPNTKISLPALTEKDIADAIFAIGQKVDWIALSFVKTPRDLQDLQELIAEHAENKIPIVAKIEMPEALENMDKIVAYCDALMVARGDLGVELPAHEVPLVQKDLIRRAKTARIPVIVATQMMETMINSLTPTRAEVNDVANSVMDGADAVMLSGETAAGNYPVQVIQKMTQICEAVENSELIQVPQNTPQIKTKRFITKTICRQAAIMANSIEAKAISTMTNSGYTAFQLSAWRPSTAEILVFTSNKRILTQLSLLWGVRTYFYDSEESTDNTVIDINRIAKEKGHVVTGDYIINLASMPISEKGMVNTMRVSEIS</sequence>
<dbReference type="AlphaFoldDB" id="A0A066WMC7"/>
<keyword evidence="11 16" id="KW-0670">Pyruvate</keyword>
<dbReference type="InterPro" id="IPR011037">
    <property type="entry name" value="Pyrv_Knase-like_insert_dom_sf"/>
</dbReference>
<accession>A0A066WMC7</accession>
<dbReference type="STRING" id="1492738.FEM21_17730"/>
<protein>
    <recommendedName>
        <fullName evidence="3 12">Pyruvate kinase</fullName>
        <ecNumber evidence="3 12">2.7.1.40</ecNumber>
    </recommendedName>
</protein>
<dbReference type="PRINTS" id="PR01050">
    <property type="entry name" value="PYRUVTKNASE"/>
</dbReference>
<evidence type="ECO:0000256" key="3">
    <source>
        <dbReference type="ARBA" id="ARBA00012142"/>
    </source>
</evidence>
<evidence type="ECO:0000256" key="4">
    <source>
        <dbReference type="ARBA" id="ARBA00022679"/>
    </source>
</evidence>
<evidence type="ECO:0000256" key="6">
    <source>
        <dbReference type="ARBA" id="ARBA00022741"/>
    </source>
</evidence>
<dbReference type="GO" id="GO:0016301">
    <property type="term" value="F:kinase activity"/>
    <property type="evidence" value="ECO:0007669"/>
    <property type="project" value="UniProtKB-KW"/>
</dbReference>
<comment type="pathway">
    <text evidence="1 13">Carbohydrate degradation; glycolysis; pyruvate from D-glyceraldehyde 3-phosphate: step 5/5.</text>
</comment>
<dbReference type="InterPro" id="IPR001697">
    <property type="entry name" value="Pyr_Knase"/>
</dbReference>
<dbReference type="NCBIfam" id="NF004978">
    <property type="entry name" value="PRK06354.1"/>
    <property type="match status" value="1"/>
</dbReference>
<name>A0A066WMC7_9FLAO</name>
<comment type="caution">
    <text evidence="16">The sequence shown here is derived from an EMBL/GenBank/DDBJ whole genome shotgun (WGS) entry which is preliminary data.</text>
</comment>
<keyword evidence="5" id="KW-0479">Metal-binding</keyword>
<dbReference type="EC" id="2.7.1.40" evidence="3 12"/>
<dbReference type="InterPro" id="IPR015795">
    <property type="entry name" value="Pyrv_Knase_C"/>
</dbReference>
<dbReference type="Gene3D" id="2.40.33.10">
    <property type="entry name" value="PK beta-barrel domain-like"/>
    <property type="match status" value="1"/>
</dbReference>
<dbReference type="PATRIC" id="fig|1492738.3.peg.1762"/>
<comment type="similarity">
    <text evidence="2 13">Belongs to the pyruvate kinase family.</text>
</comment>
<keyword evidence="9 13" id="KW-0460">Magnesium</keyword>
<dbReference type="SUPFAM" id="SSF51621">
    <property type="entry name" value="Phosphoenolpyruvate/pyruvate domain"/>
    <property type="match status" value="1"/>
</dbReference>
<dbReference type="Gene3D" id="3.20.20.60">
    <property type="entry name" value="Phosphoenolpyruvate-binding domains"/>
    <property type="match status" value="1"/>
</dbReference>
<dbReference type="NCBIfam" id="TIGR01064">
    <property type="entry name" value="pyruv_kin"/>
    <property type="match status" value="1"/>
</dbReference>
<dbReference type="InterPro" id="IPR040442">
    <property type="entry name" value="Pyrv_kinase-like_dom_sf"/>
</dbReference>
<evidence type="ECO:0000256" key="8">
    <source>
        <dbReference type="ARBA" id="ARBA00022840"/>
    </source>
</evidence>
<dbReference type="Pfam" id="PF00224">
    <property type="entry name" value="PK"/>
    <property type="match status" value="1"/>
</dbReference>
<evidence type="ECO:0000259" key="14">
    <source>
        <dbReference type="Pfam" id="PF00224"/>
    </source>
</evidence>
<evidence type="ECO:0000256" key="1">
    <source>
        <dbReference type="ARBA" id="ARBA00004997"/>
    </source>
</evidence>
<dbReference type="PANTHER" id="PTHR11817">
    <property type="entry name" value="PYRUVATE KINASE"/>
    <property type="match status" value="1"/>
</dbReference>
<evidence type="ECO:0000256" key="12">
    <source>
        <dbReference type="NCBIfam" id="TIGR01064"/>
    </source>
</evidence>
<dbReference type="GO" id="GO:0000287">
    <property type="term" value="F:magnesium ion binding"/>
    <property type="evidence" value="ECO:0007669"/>
    <property type="project" value="UniProtKB-UniRule"/>
</dbReference>
<gene>
    <name evidence="16" type="ORF">FEM21_17730</name>
</gene>
<dbReference type="FunFam" id="2.40.33.10:FF:000001">
    <property type="entry name" value="Pyruvate kinase"/>
    <property type="match status" value="1"/>
</dbReference>
<dbReference type="SUPFAM" id="SSF52935">
    <property type="entry name" value="PK C-terminal domain-like"/>
    <property type="match status" value="1"/>
</dbReference>
<feature type="domain" description="Pyruvate kinase C-terminal" evidence="15">
    <location>
        <begin position="364"/>
        <end position="476"/>
    </location>
</feature>
<feature type="domain" description="Pyruvate kinase barrel" evidence="14">
    <location>
        <begin position="8"/>
        <end position="329"/>
    </location>
</feature>
<organism evidence="16 17">
    <name type="scientific">Flavobacterium seoulense</name>
    <dbReference type="NCBI Taxonomy" id="1492738"/>
    <lineage>
        <taxon>Bacteria</taxon>
        <taxon>Pseudomonadati</taxon>
        <taxon>Bacteroidota</taxon>
        <taxon>Flavobacteriia</taxon>
        <taxon>Flavobacteriales</taxon>
        <taxon>Flavobacteriaceae</taxon>
        <taxon>Flavobacterium</taxon>
    </lineage>
</organism>
<evidence type="ECO:0000313" key="17">
    <source>
        <dbReference type="Proteomes" id="UP000027064"/>
    </source>
</evidence>
<dbReference type="SUPFAM" id="SSF50800">
    <property type="entry name" value="PK beta-barrel domain-like"/>
    <property type="match status" value="1"/>
</dbReference>